<gene>
    <name evidence="2" type="ORF">AB1Y20_019392</name>
</gene>
<dbReference type="Pfam" id="PF25238">
    <property type="entry name" value="OGFOD2-like"/>
    <property type="match status" value="1"/>
</dbReference>
<dbReference type="Proteomes" id="UP001515480">
    <property type="component" value="Unassembled WGS sequence"/>
</dbReference>
<evidence type="ECO:0008006" key="4">
    <source>
        <dbReference type="Google" id="ProtNLM"/>
    </source>
</evidence>
<dbReference type="PANTHER" id="PTHR24014">
    <property type="entry name" value="2-OXOGLUTARATE AND IRON-DEPENDENT OXYGENASE DOMAIN-CONTAINING PROTEIN 2"/>
    <property type="match status" value="1"/>
</dbReference>
<organism evidence="2 3">
    <name type="scientific">Prymnesium parvum</name>
    <name type="common">Toxic golden alga</name>
    <dbReference type="NCBI Taxonomy" id="97485"/>
    <lineage>
        <taxon>Eukaryota</taxon>
        <taxon>Haptista</taxon>
        <taxon>Haptophyta</taxon>
        <taxon>Prymnesiophyceae</taxon>
        <taxon>Prymnesiales</taxon>
        <taxon>Prymnesiaceae</taxon>
        <taxon>Prymnesium</taxon>
    </lineage>
</organism>
<evidence type="ECO:0000313" key="3">
    <source>
        <dbReference type="Proteomes" id="UP001515480"/>
    </source>
</evidence>
<dbReference type="AlphaFoldDB" id="A0AB34JUC8"/>
<proteinExistence type="predicted"/>
<evidence type="ECO:0000313" key="2">
    <source>
        <dbReference type="EMBL" id="KAL1524498.1"/>
    </source>
</evidence>
<evidence type="ECO:0000256" key="1">
    <source>
        <dbReference type="ARBA" id="ARBA00022896"/>
    </source>
</evidence>
<keyword evidence="1" id="KW-0847">Vitamin C</keyword>
<protein>
    <recommendedName>
        <fullName evidence="4">Fe2OG dioxygenase domain-containing protein</fullName>
    </recommendedName>
</protein>
<dbReference type="EMBL" id="JBGBPQ010000005">
    <property type="protein sequence ID" value="KAL1524498.1"/>
    <property type="molecule type" value="Genomic_DNA"/>
</dbReference>
<keyword evidence="3" id="KW-1185">Reference proteome</keyword>
<comment type="caution">
    <text evidence="2">The sequence shown here is derived from an EMBL/GenBank/DDBJ whole genome shotgun (WGS) entry which is preliminary data.</text>
</comment>
<name>A0AB34JUC8_PRYPA</name>
<sequence>MRAANVVAAAAIMAAFLLRVWTVGVVDALAEMAGVAHYEWYARWRTAYSPLHIEVFASPPRLHEWLHPPLYAALRRGPQQLEALYALATPEGDGVFSLPLLTPAFCRLLSEEMRHFAATGANGAPPNDMNEHGVALADVGLGELAGALTVQVLTPLAAALFAREAEGARGGQPYGPRPTEEEAAEAAAAVEGTCCQSHHAFVVEYDAAGQPGLDMHHDASDVTLNVNLAAEGVRGGQLHFCGFAGWPHHRRHSFAYQHQVGRAVIHLGSHRHGAANVTHGLRQNLILWGRAAAASDGGYMASRPTRLHPHELPPDTRCLSWTHDADYEQYLPLPAVALRRREKQREQAELMDLVRQVTDSQISKLPEKYQAIVRMLRHSQTSQPSENITVE</sequence>
<dbReference type="GO" id="GO:0031418">
    <property type="term" value="F:L-ascorbic acid binding"/>
    <property type="evidence" value="ECO:0007669"/>
    <property type="project" value="UniProtKB-KW"/>
</dbReference>
<reference evidence="2 3" key="1">
    <citation type="journal article" date="2024" name="Science">
        <title>Giant polyketide synthase enzymes in the biosynthesis of giant marine polyether toxins.</title>
        <authorList>
            <person name="Fallon T.R."/>
            <person name="Shende V.V."/>
            <person name="Wierzbicki I.H."/>
            <person name="Pendleton A.L."/>
            <person name="Watervoot N.F."/>
            <person name="Auber R.P."/>
            <person name="Gonzalez D.J."/>
            <person name="Wisecaver J.H."/>
            <person name="Moore B.S."/>
        </authorList>
    </citation>
    <scope>NUCLEOTIDE SEQUENCE [LARGE SCALE GENOMIC DNA]</scope>
    <source>
        <strain evidence="2 3">12B1</strain>
    </source>
</reference>
<accession>A0AB34JUC8</accession>
<dbReference type="PANTHER" id="PTHR24014:SF4">
    <property type="entry name" value="2-OXOGLUTARATE AND IRON-DEPENDENT OXYGENASE DOMAIN-CONTAINING PROTEIN 2"/>
    <property type="match status" value="1"/>
</dbReference>